<dbReference type="PANTHER" id="PTHR35569">
    <property type="entry name" value="CYANAMIDE HYDRATASE DDI2-RELATED"/>
    <property type="match status" value="1"/>
</dbReference>
<evidence type="ECO:0000313" key="3">
    <source>
        <dbReference type="Proteomes" id="UP000295444"/>
    </source>
</evidence>
<dbReference type="OrthoDB" id="8478129at2"/>
<reference evidence="2 3" key="1">
    <citation type="submission" date="2019-03" db="EMBL/GenBank/DDBJ databases">
        <title>Genomic Encyclopedia of Type Strains, Phase IV (KMG-IV): sequencing the most valuable type-strain genomes for metagenomic binning, comparative biology and taxonomic classification.</title>
        <authorList>
            <person name="Goeker M."/>
        </authorList>
    </citation>
    <scope>NUCLEOTIDE SEQUENCE [LARGE SCALE GENOMIC DNA]</scope>
    <source>
        <strain evidence="2 3">DSM 45361</strain>
    </source>
</reference>
<gene>
    <name evidence="2" type="ORF">EV186_10482</name>
</gene>
<dbReference type="Proteomes" id="UP000295444">
    <property type="component" value="Unassembled WGS sequence"/>
</dbReference>
<accession>A0A4R6S8A4</accession>
<protein>
    <recommendedName>
        <fullName evidence="1">HD domain-containing protein</fullName>
    </recommendedName>
</protein>
<dbReference type="Gene3D" id="1.10.3210.10">
    <property type="entry name" value="Hypothetical protein af1432"/>
    <property type="match status" value="1"/>
</dbReference>
<dbReference type="Pfam" id="PF01966">
    <property type="entry name" value="HD"/>
    <property type="match status" value="1"/>
</dbReference>
<name>A0A4R6S8A4_LABRH</name>
<dbReference type="EMBL" id="SNXZ01000004">
    <property type="protein sequence ID" value="TDP96102.1"/>
    <property type="molecule type" value="Genomic_DNA"/>
</dbReference>
<evidence type="ECO:0000259" key="1">
    <source>
        <dbReference type="Pfam" id="PF01966"/>
    </source>
</evidence>
<dbReference type="RefSeq" id="WP_133851497.1">
    <property type="nucleotide sequence ID" value="NZ_SNXZ01000004.1"/>
</dbReference>
<feature type="domain" description="HD" evidence="1">
    <location>
        <begin position="30"/>
        <end position="78"/>
    </location>
</feature>
<organism evidence="2 3">
    <name type="scientific">Labedaea rhizosphaerae</name>
    <dbReference type="NCBI Taxonomy" id="598644"/>
    <lineage>
        <taxon>Bacteria</taxon>
        <taxon>Bacillati</taxon>
        <taxon>Actinomycetota</taxon>
        <taxon>Actinomycetes</taxon>
        <taxon>Pseudonocardiales</taxon>
        <taxon>Pseudonocardiaceae</taxon>
        <taxon>Labedaea</taxon>
    </lineage>
</organism>
<dbReference type="AlphaFoldDB" id="A0A4R6S8A4"/>
<keyword evidence="3" id="KW-1185">Reference proteome</keyword>
<evidence type="ECO:0000313" key="2">
    <source>
        <dbReference type="EMBL" id="TDP96102.1"/>
    </source>
</evidence>
<proteinExistence type="predicted"/>
<comment type="caution">
    <text evidence="2">The sequence shown here is derived from an EMBL/GenBank/DDBJ whole genome shotgun (WGS) entry which is preliminary data.</text>
</comment>
<dbReference type="PANTHER" id="PTHR35569:SF1">
    <property type="entry name" value="CYANAMIDE HYDRATASE DDI2-RELATED"/>
    <property type="match status" value="1"/>
</dbReference>
<dbReference type="InterPro" id="IPR006674">
    <property type="entry name" value="HD_domain"/>
</dbReference>
<dbReference type="SUPFAM" id="SSF109604">
    <property type="entry name" value="HD-domain/PDEase-like"/>
    <property type="match status" value="1"/>
</dbReference>
<sequence>MRLADLTVPDTAAAAAAREVAAAYCSPALFNHSVRAYLFGVVYARTNAIAIDHELLFVAAMLHDLGLVAPFDSHRVDFEYAGGHVAWVFGAGAGWPAERRQRVADVIIAHMVDVPPTIDPEGHVLGESTGIDISGRGVDVVAEVKDEVLAAYPRLDLVTEFLACFADQAERKPDSTAGVAMQRGFAARVSANPLDWPKANG</sequence>